<organism evidence="5 6">
    <name type="scientific">Corynebacterium bovis</name>
    <dbReference type="NCBI Taxonomy" id="36808"/>
    <lineage>
        <taxon>Bacteria</taxon>
        <taxon>Bacillati</taxon>
        <taxon>Actinomycetota</taxon>
        <taxon>Actinomycetes</taxon>
        <taxon>Mycobacteriales</taxon>
        <taxon>Corynebacteriaceae</taxon>
        <taxon>Corynebacterium</taxon>
    </lineage>
</organism>
<dbReference type="GO" id="GO:0016758">
    <property type="term" value="F:hexosyltransferase activity"/>
    <property type="evidence" value="ECO:0007669"/>
    <property type="project" value="TreeGrafter"/>
</dbReference>
<evidence type="ECO:0000256" key="2">
    <source>
        <dbReference type="ARBA" id="ARBA00022679"/>
    </source>
</evidence>
<dbReference type="GO" id="GO:1903509">
    <property type="term" value="P:liposaccharide metabolic process"/>
    <property type="evidence" value="ECO:0007669"/>
    <property type="project" value="UniProtKB-ARBA"/>
</dbReference>
<name>A0A3R8QN45_9CORY</name>
<dbReference type="Pfam" id="PF00534">
    <property type="entry name" value="Glycos_transf_1"/>
    <property type="match status" value="1"/>
</dbReference>
<accession>A0A3R8QN45</accession>
<proteinExistence type="predicted"/>
<sequence length="403" mass="42715">MATSGPRVLLVTNDFPPTLGGIQSYLRDYCGLIDPDRLTVFASTQDREAARRHDAGLPYRVVRWPRRVMLPTPATGRAMADLIRAEGIDTVWFGSSTPLGLLAGRARAAGATRVIASTHGHEVGWSMVPGGRAVLRRIGRDCDCLTFVSRYARRRFASAFGPDVALEPLPGGVDTARFHPDPDAADHIRARYGVPAGRPLVVCVSRIVPRKGQDTLVEAMPGILRTVPDAHLLVVGPGGGPDASPREYGSRLARRAGDLGVADHVTFTGPVPPEDLVGAFSAGDVFAMPVRTRAGGFSVEGLGIVFLEAQACGVPTVAGDGGGAPETVVDGVTGDVVDGRDTGDVARTVAALLVDAARRRRYGRAGRDHMVAAWDWEVMGRQFRAVLAGDGRVPPRHSWTSSG</sequence>
<dbReference type="RefSeq" id="WP_125172799.1">
    <property type="nucleotide sequence ID" value="NZ_JAPJOD010000016.1"/>
</dbReference>
<dbReference type="PANTHER" id="PTHR45947">
    <property type="entry name" value="SULFOQUINOVOSYL TRANSFERASE SQD2"/>
    <property type="match status" value="1"/>
</dbReference>
<dbReference type="Pfam" id="PF13439">
    <property type="entry name" value="Glyco_transf_4"/>
    <property type="match status" value="1"/>
</dbReference>
<dbReference type="InterPro" id="IPR050194">
    <property type="entry name" value="Glycosyltransferase_grp1"/>
</dbReference>
<dbReference type="EMBL" id="PQNK01000005">
    <property type="protein sequence ID" value="RRO86998.1"/>
    <property type="molecule type" value="Genomic_DNA"/>
</dbReference>
<protein>
    <submittedName>
        <fullName evidence="5">Alpha-(1-2)-phosphatidylinositol mannosyltransferase</fullName>
    </submittedName>
</protein>
<evidence type="ECO:0000313" key="6">
    <source>
        <dbReference type="Proteomes" id="UP000276526"/>
    </source>
</evidence>
<evidence type="ECO:0000256" key="1">
    <source>
        <dbReference type="ARBA" id="ARBA00022676"/>
    </source>
</evidence>
<dbReference type="CDD" id="cd03801">
    <property type="entry name" value="GT4_PimA-like"/>
    <property type="match status" value="1"/>
</dbReference>
<feature type="domain" description="Glycosyltransferase subfamily 4-like N-terminal" evidence="4">
    <location>
        <begin position="21"/>
        <end position="177"/>
    </location>
</feature>
<evidence type="ECO:0000313" key="5">
    <source>
        <dbReference type="EMBL" id="RRO86998.1"/>
    </source>
</evidence>
<comment type="caution">
    <text evidence="5">The sequence shown here is derived from an EMBL/GenBank/DDBJ whole genome shotgun (WGS) entry which is preliminary data.</text>
</comment>
<dbReference type="PANTHER" id="PTHR45947:SF3">
    <property type="entry name" value="SULFOQUINOVOSYL TRANSFERASE SQD2"/>
    <property type="match status" value="1"/>
</dbReference>
<reference evidence="5 6" key="1">
    <citation type="submission" date="2018-01" db="EMBL/GenBank/DDBJ databases">
        <title>Twenty Corynebacterium bovis Genomes.</title>
        <authorList>
            <person name="Gulvik C.A."/>
        </authorList>
    </citation>
    <scope>NUCLEOTIDE SEQUENCE [LARGE SCALE GENOMIC DNA]</scope>
    <source>
        <strain evidence="5 6">F6900</strain>
    </source>
</reference>
<dbReference type="AlphaFoldDB" id="A0A3R8QN45"/>
<evidence type="ECO:0000259" key="4">
    <source>
        <dbReference type="Pfam" id="PF13439"/>
    </source>
</evidence>
<keyword evidence="2 5" id="KW-0808">Transferase</keyword>
<dbReference type="Gene3D" id="3.40.50.2000">
    <property type="entry name" value="Glycogen Phosphorylase B"/>
    <property type="match status" value="2"/>
</dbReference>
<evidence type="ECO:0000259" key="3">
    <source>
        <dbReference type="Pfam" id="PF00534"/>
    </source>
</evidence>
<dbReference type="Proteomes" id="UP000276526">
    <property type="component" value="Unassembled WGS sequence"/>
</dbReference>
<dbReference type="InterPro" id="IPR028098">
    <property type="entry name" value="Glyco_trans_4-like_N"/>
</dbReference>
<feature type="domain" description="Glycosyl transferase family 1" evidence="3">
    <location>
        <begin position="188"/>
        <end position="368"/>
    </location>
</feature>
<gene>
    <name evidence="5" type="ORF">CXF48_03930</name>
</gene>
<dbReference type="GO" id="GO:1901137">
    <property type="term" value="P:carbohydrate derivative biosynthetic process"/>
    <property type="evidence" value="ECO:0007669"/>
    <property type="project" value="UniProtKB-ARBA"/>
</dbReference>
<dbReference type="SUPFAM" id="SSF53756">
    <property type="entry name" value="UDP-Glycosyltransferase/glycogen phosphorylase"/>
    <property type="match status" value="1"/>
</dbReference>
<keyword evidence="1 5" id="KW-0328">Glycosyltransferase</keyword>
<dbReference type="InterPro" id="IPR001296">
    <property type="entry name" value="Glyco_trans_1"/>
</dbReference>